<dbReference type="InterPro" id="IPR005543">
    <property type="entry name" value="PASTA_dom"/>
</dbReference>
<organism evidence="3 4">
    <name type="scientific">Amycolatopsis bartoniae</name>
    <dbReference type="NCBI Taxonomy" id="941986"/>
    <lineage>
        <taxon>Bacteria</taxon>
        <taxon>Bacillati</taxon>
        <taxon>Actinomycetota</taxon>
        <taxon>Actinomycetes</taxon>
        <taxon>Pseudonocardiales</taxon>
        <taxon>Pseudonocardiaceae</taxon>
        <taxon>Amycolatopsis</taxon>
    </lineage>
</organism>
<evidence type="ECO:0000313" key="3">
    <source>
        <dbReference type="EMBL" id="GHF53410.1"/>
    </source>
</evidence>
<comment type="caution">
    <text evidence="3">The sequence shown here is derived from an EMBL/GenBank/DDBJ whole genome shotgun (WGS) entry which is preliminary data.</text>
</comment>
<sequence length="207" mass="22746">MELWREGQQAWRRLADWVHGAAADQAGALDALTDLGTVRRLLDQAEFEAVRVARVQGRSWSEIAVRLGMTRQSAWERWRDLDEPSAAEPPESVPQRRRRSVTPEAGQQRRRASVTVPDVVGLSWDDAWAVLEKKGLVATSSDPDGLPVGIVTDQSPESGAMAVPGAPVRLWLSRGDGGAGVREPRRPKPDPKSGRKMRDEITGETVS</sequence>
<reference evidence="3" key="2">
    <citation type="submission" date="2020-09" db="EMBL/GenBank/DDBJ databases">
        <authorList>
            <person name="Sun Q."/>
            <person name="Zhou Y."/>
        </authorList>
    </citation>
    <scope>NUCLEOTIDE SEQUENCE</scope>
    <source>
        <strain evidence="3">CGMCC 4.7679</strain>
    </source>
</reference>
<dbReference type="CDD" id="cd06577">
    <property type="entry name" value="PASTA_pknB"/>
    <property type="match status" value="1"/>
</dbReference>
<evidence type="ECO:0000313" key="4">
    <source>
        <dbReference type="Proteomes" id="UP000658656"/>
    </source>
</evidence>
<dbReference type="Pfam" id="PF03793">
    <property type="entry name" value="PASTA"/>
    <property type="match status" value="1"/>
</dbReference>
<dbReference type="Gene3D" id="3.30.10.20">
    <property type="match status" value="1"/>
</dbReference>
<accession>A0A8H9IU79</accession>
<name>A0A8H9IU79_9PSEU</name>
<evidence type="ECO:0000259" key="2">
    <source>
        <dbReference type="PROSITE" id="PS51178"/>
    </source>
</evidence>
<dbReference type="PROSITE" id="PS51178">
    <property type="entry name" value="PASTA"/>
    <property type="match status" value="1"/>
</dbReference>
<dbReference type="OrthoDB" id="9812570at2"/>
<evidence type="ECO:0000256" key="1">
    <source>
        <dbReference type="SAM" id="MobiDB-lite"/>
    </source>
</evidence>
<feature type="compositionally biased region" description="Basic and acidic residues" evidence="1">
    <location>
        <begin position="182"/>
        <end position="201"/>
    </location>
</feature>
<protein>
    <recommendedName>
        <fullName evidence="2">PASTA domain-containing protein</fullName>
    </recommendedName>
</protein>
<gene>
    <name evidence="3" type="ORF">GCM10017566_28530</name>
</gene>
<dbReference type="AlphaFoldDB" id="A0A8H9IU79"/>
<keyword evidence="4" id="KW-1185">Reference proteome</keyword>
<dbReference type="SUPFAM" id="SSF54184">
    <property type="entry name" value="Penicillin-binding protein 2x (pbp-2x), c-terminal domain"/>
    <property type="match status" value="1"/>
</dbReference>
<dbReference type="RefSeq" id="WP_145934007.1">
    <property type="nucleotide sequence ID" value="NZ_BNAV01000003.1"/>
</dbReference>
<feature type="domain" description="PASTA" evidence="2">
    <location>
        <begin position="110"/>
        <end position="174"/>
    </location>
</feature>
<dbReference type="Proteomes" id="UP000658656">
    <property type="component" value="Unassembled WGS sequence"/>
</dbReference>
<dbReference type="EMBL" id="BNAV01000003">
    <property type="protein sequence ID" value="GHF53410.1"/>
    <property type="molecule type" value="Genomic_DNA"/>
</dbReference>
<dbReference type="SMART" id="SM00740">
    <property type="entry name" value="PASTA"/>
    <property type="match status" value="1"/>
</dbReference>
<proteinExistence type="predicted"/>
<reference evidence="3" key="1">
    <citation type="journal article" date="2014" name="Int. J. Syst. Evol. Microbiol.">
        <title>Complete genome sequence of Corynebacterium casei LMG S-19264T (=DSM 44701T), isolated from a smear-ripened cheese.</title>
        <authorList>
            <consortium name="US DOE Joint Genome Institute (JGI-PGF)"/>
            <person name="Walter F."/>
            <person name="Albersmeier A."/>
            <person name="Kalinowski J."/>
            <person name="Ruckert C."/>
        </authorList>
    </citation>
    <scope>NUCLEOTIDE SEQUENCE</scope>
    <source>
        <strain evidence="3">CGMCC 4.7679</strain>
    </source>
</reference>
<feature type="region of interest" description="Disordered" evidence="1">
    <location>
        <begin position="172"/>
        <end position="207"/>
    </location>
</feature>
<feature type="region of interest" description="Disordered" evidence="1">
    <location>
        <begin position="81"/>
        <end position="114"/>
    </location>
</feature>